<name>A0A5C3PT85_9APHY</name>
<evidence type="ECO:0000313" key="10">
    <source>
        <dbReference type="EMBL" id="TFK92397.1"/>
    </source>
</evidence>
<dbReference type="GO" id="GO:0003682">
    <property type="term" value="F:chromatin binding"/>
    <property type="evidence" value="ECO:0007669"/>
    <property type="project" value="InterPro"/>
</dbReference>
<evidence type="ECO:0000256" key="4">
    <source>
        <dbReference type="ARBA" id="ARBA00022989"/>
    </source>
</evidence>
<keyword evidence="4" id="KW-1133">Transmembrane helix</keyword>
<comment type="subcellular location">
    <subcellularLocation>
        <location evidence="1">Nucleus inner membrane</location>
    </subcellularLocation>
</comment>
<organism evidence="10 11">
    <name type="scientific">Polyporus arcularius HHB13444</name>
    <dbReference type="NCBI Taxonomy" id="1314778"/>
    <lineage>
        <taxon>Eukaryota</taxon>
        <taxon>Fungi</taxon>
        <taxon>Dikarya</taxon>
        <taxon>Basidiomycota</taxon>
        <taxon>Agaricomycotina</taxon>
        <taxon>Agaricomycetes</taxon>
        <taxon>Polyporales</taxon>
        <taxon>Polyporaceae</taxon>
        <taxon>Polyporus</taxon>
    </lineage>
</organism>
<dbReference type="Proteomes" id="UP000308197">
    <property type="component" value="Unassembled WGS sequence"/>
</dbReference>
<protein>
    <recommendedName>
        <fullName evidence="12">Man1/Src1 C-terminal domain-containing protein</fullName>
    </recommendedName>
</protein>
<keyword evidence="3" id="KW-0812">Transmembrane</keyword>
<reference evidence="10 11" key="1">
    <citation type="journal article" date="2019" name="Nat. Ecol. Evol.">
        <title>Megaphylogeny resolves global patterns of mushroom evolution.</title>
        <authorList>
            <person name="Varga T."/>
            <person name="Krizsan K."/>
            <person name="Foldi C."/>
            <person name="Dima B."/>
            <person name="Sanchez-Garcia M."/>
            <person name="Sanchez-Ramirez S."/>
            <person name="Szollosi G.J."/>
            <person name="Szarkandi J.G."/>
            <person name="Papp V."/>
            <person name="Albert L."/>
            <person name="Andreopoulos W."/>
            <person name="Angelini C."/>
            <person name="Antonin V."/>
            <person name="Barry K.W."/>
            <person name="Bougher N.L."/>
            <person name="Buchanan P."/>
            <person name="Buyck B."/>
            <person name="Bense V."/>
            <person name="Catcheside P."/>
            <person name="Chovatia M."/>
            <person name="Cooper J."/>
            <person name="Damon W."/>
            <person name="Desjardin D."/>
            <person name="Finy P."/>
            <person name="Geml J."/>
            <person name="Haridas S."/>
            <person name="Hughes K."/>
            <person name="Justo A."/>
            <person name="Karasinski D."/>
            <person name="Kautmanova I."/>
            <person name="Kiss B."/>
            <person name="Kocsube S."/>
            <person name="Kotiranta H."/>
            <person name="LaButti K.M."/>
            <person name="Lechner B.E."/>
            <person name="Liimatainen K."/>
            <person name="Lipzen A."/>
            <person name="Lukacs Z."/>
            <person name="Mihaltcheva S."/>
            <person name="Morgado L.N."/>
            <person name="Niskanen T."/>
            <person name="Noordeloos M.E."/>
            <person name="Ohm R.A."/>
            <person name="Ortiz-Santana B."/>
            <person name="Ovrebo C."/>
            <person name="Racz N."/>
            <person name="Riley R."/>
            <person name="Savchenko A."/>
            <person name="Shiryaev A."/>
            <person name="Soop K."/>
            <person name="Spirin V."/>
            <person name="Szebenyi C."/>
            <person name="Tomsovsky M."/>
            <person name="Tulloss R.E."/>
            <person name="Uehling J."/>
            <person name="Grigoriev I.V."/>
            <person name="Vagvolgyi C."/>
            <person name="Papp T."/>
            <person name="Martin F.M."/>
            <person name="Miettinen O."/>
            <person name="Hibbett D.S."/>
            <person name="Nagy L.G."/>
        </authorList>
    </citation>
    <scope>NUCLEOTIDE SEQUENCE [LARGE SCALE GENOMIC DNA]</scope>
    <source>
        <strain evidence="10 11">HHB13444</strain>
    </source>
</reference>
<keyword evidence="5" id="KW-0472">Membrane</keyword>
<feature type="region of interest" description="Disordered" evidence="7">
    <location>
        <begin position="424"/>
        <end position="447"/>
    </location>
</feature>
<evidence type="ECO:0008006" key="12">
    <source>
        <dbReference type="Google" id="ProtNLM"/>
    </source>
</evidence>
<dbReference type="AlphaFoldDB" id="A0A5C3PT85"/>
<proteinExistence type="predicted"/>
<dbReference type="InterPro" id="IPR044780">
    <property type="entry name" value="Heh2/Src1"/>
</dbReference>
<dbReference type="InterPro" id="IPR041885">
    <property type="entry name" value="MAN1_winged_helix_dom"/>
</dbReference>
<dbReference type="Pfam" id="PF12949">
    <property type="entry name" value="HeH"/>
    <property type="match status" value="1"/>
</dbReference>
<feature type="compositionally biased region" description="Basic and acidic residues" evidence="7">
    <location>
        <begin position="65"/>
        <end position="74"/>
    </location>
</feature>
<feature type="domain" description="HeH/LEM" evidence="9">
    <location>
        <begin position="22"/>
        <end position="55"/>
    </location>
</feature>
<dbReference type="GO" id="GO:0034399">
    <property type="term" value="C:nuclear periphery"/>
    <property type="evidence" value="ECO:0007669"/>
    <property type="project" value="TreeGrafter"/>
</dbReference>
<dbReference type="CDD" id="cd12935">
    <property type="entry name" value="LEM_like"/>
    <property type="match status" value="1"/>
</dbReference>
<dbReference type="GO" id="GO:0071763">
    <property type="term" value="P:nuclear membrane organization"/>
    <property type="evidence" value="ECO:0007669"/>
    <property type="project" value="TreeGrafter"/>
</dbReference>
<evidence type="ECO:0000256" key="6">
    <source>
        <dbReference type="ARBA" id="ARBA00023242"/>
    </source>
</evidence>
<dbReference type="InterPro" id="IPR025856">
    <property type="entry name" value="HeH/LEM_domain"/>
</dbReference>
<feature type="compositionally biased region" description="Polar residues" evidence="7">
    <location>
        <begin position="436"/>
        <end position="447"/>
    </location>
</feature>
<dbReference type="InParanoid" id="A0A5C3PT85"/>
<evidence type="ECO:0000259" key="8">
    <source>
        <dbReference type="Pfam" id="PF09402"/>
    </source>
</evidence>
<accession>A0A5C3PT85</accession>
<evidence type="ECO:0000256" key="7">
    <source>
        <dbReference type="SAM" id="MobiDB-lite"/>
    </source>
</evidence>
<evidence type="ECO:0000259" key="9">
    <source>
        <dbReference type="Pfam" id="PF12949"/>
    </source>
</evidence>
<keyword evidence="2" id="KW-0597">Phosphoprotein</keyword>
<evidence type="ECO:0000256" key="2">
    <source>
        <dbReference type="ARBA" id="ARBA00022553"/>
    </source>
</evidence>
<dbReference type="Gene3D" id="1.10.10.1180">
    <property type="entry name" value="MAN1, winged-helix domain"/>
    <property type="match status" value="1"/>
</dbReference>
<sequence length="822" mass="90894">MSRPSTSEVIALGEYLKPDFNPASLTVAQLLGILAHHEVKYPTQYTKAKLVELFNAEIKPKTKKFARERIKRENSQASEDGITDGMTGRPLGEKQPARRSRRLSKTPVPEEPEESEPPKRRRASAEPSLGGPSRKKATKPVQPTLVEESEPEEEPVVRKVGRPRKTIAEAGTQARRVSRPLTDDPESGWEDNNVFQADSPSPMRPSPVRPRPRKSSASARPAPKSRKSMSAPPQVFPVSPTKDKGKGREFVTPVKPPESSFDPQLSDSVLVRRELSIVPDTQEEDEEPQPFRFHPAPAPDNFVDKAAVGTDVPSDAEEMDNRGSQDMDPEGVVAVAQRISQGGQVVKRDADTSPPRLHWSLRMLFVALILSTFGVAIQYKQESMEIGFCDAGRSTNAILEELRTRRAAVESCNRENRTALYLGDSTASVPAPEPTATPTSLGNEPNGSTVELCPPPPLVPFVRPDECTPCPKHAVCTANSVTCESGYILRPHPLLTPLPLPVLHKEGGLQSFERPLHKFDASDFPHLLYSIISSGFDGLPSLGPVAAPPRCVEDPRRRRHIGALGKAIESMLANERGRRLCEGLNVGLPEGDEATEAQRWGMEVEKLREYIKEKTTPSMLSTLDDTFNEAVQQLVQWGGVFMGEDATGKRFLAHKTPAMSWQCSVRVQARQSWSEWRRSIMGTFAGILSVLVVRRRQARRAIEDEQVAALVTVALDSLRNQELAHHTDPVMVSRPYLSSLQLRDLVLQDVHDVSKRKRLWSRVERVVEGNANVRTNLQEVEGGDEQRVWEWVGSAGKTLPPGTPGMQMLDFGGRGRDGRIVA</sequence>
<dbReference type="PANTHER" id="PTHR47808">
    <property type="entry name" value="INNER NUCLEAR MEMBRANE PROTEIN HEH2-RELATED"/>
    <property type="match status" value="1"/>
</dbReference>
<keyword evidence="6" id="KW-0539">Nucleus</keyword>
<gene>
    <name evidence="10" type="ORF">K466DRAFT_480672</name>
</gene>
<dbReference type="EMBL" id="ML210999">
    <property type="protein sequence ID" value="TFK92397.1"/>
    <property type="molecule type" value="Genomic_DNA"/>
</dbReference>
<evidence type="ECO:0000256" key="5">
    <source>
        <dbReference type="ARBA" id="ARBA00023136"/>
    </source>
</evidence>
<dbReference type="GO" id="GO:0005783">
    <property type="term" value="C:endoplasmic reticulum"/>
    <property type="evidence" value="ECO:0007669"/>
    <property type="project" value="TreeGrafter"/>
</dbReference>
<evidence type="ECO:0000256" key="3">
    <source>
        <dbReference type="ARBA" id="ARBA00022692"/>
    </source>
</evidence>
<evidence type="ECO:0000313" key="11">
    <source>
        <dbReference type="Proteomes" id="UP000308197"/>
    </source>
</evidence>
<dbReference type="InterPro" id="IPR018996">
    <property type="entry name" value="Man1/Src1-like_C"/>
</dbReference>
<evidence type="ECO:0000256" key="1">
    <source>
        <dbReference type="ARBA" id="ARBA00004540"/>
    </source>
</evidence>
<dbReference type="Pfam" id="PF09402">
    <property type="entry name" value="MSC"/>
    <property type="match status" value="1"/>
</dbReference>
<dbReference type="PANTHER" id="PTHR47808:SF2">
    <property type="entry name" value="LEM DOMAIN-CONTAINING PROTEIN 2"/>
    <property type="match status" value="1"/>
</dbReference>
<dbReference type="STRING" id="1314778.A0A5C3PT85"/>
<dbReference type="GO" id="GO:0005637">
    <property type="term" value="C:nuclear inner membrane"/>
    <property type="evidence" value="ECO:0007669"/>
    <property type="project" value="UniProtKB-SubCell"/>
</dbReference>
<feature type="domain" description="Man1/Src1-like C-terminal" evidence="8">
    <location>
        <begin position="368"/>
        <end position="794"/>
    </location>
</feature>
<keyword evidence="11" id="KW-1185">Reference proteome</keyword>
<feature type="region of interest" description="Disordered" evidence="7">
    <location>
        <begin position="62"/>
        <end position="267"/>
    </location>
</feature>